<protein>
    <submittedName>
        <fullName evidence="1">Uncharacterized protein</fullName>
    </submittedName>
</protein>
<gene>
    <name evidence="1" type="ORF">BpHYR1_051056</name>
</gene>
<comment type="caution">
    <text evidence="1">The sequence shown here is derived from an EMBL/GenBank/DDBJ whole genome shotgun (WGS) entry which is preliminary data.</text>
</comment>
<accession>A0A3M7PQZ7</accession>
<dbReference type="EMBL" id="REGN01009279">
    <property type="protein sequence ID" value="RNA01546.1"/>
    <property type="molecule type" value="Genomic_DNA"/>
</dbReference>
<sequence length="70" mass="8159">MELIWPSGTVLTKLPSIHKGINGYKYHIKCEQIWIEFLLVIIHSVPLVIKLVDEYKAGFESRYVEYPTPL</sequence>
<evidence type="ECO:0000313" key="1">
    <source>
        <dbReference type="EMBL" id="RNA01546.1"/>
    </source>
</evidence>
<reference evidence="1 2" key="1">
    <citation type="journal article" date="2018" name="Sci. Rep.">
        <title>Genomic signatures of local adaptation to the degree of environmental predictability in rotifers.</title>
        <authorList>
            <person name="Franch-Gras L."/>
            <person name="Hahn C."/>
            <person name="Garcia-Roger E.M."/>
            <person name="Carmona M.J."/>
            <person name="Serra M."/>
            <person name="Gomez A."/>
        </authorList>
    </citation>
    <scope>NUCLEOTIDE SEQUENCE [LARGE SCALE GENOMIC DNA]</scope>
    <source>
        <strain evidence="1">HYR1</strain>
    </source>
</reference>
<evidence type="ECO:0000313" key="2">
    <source>
        <dbReference type="Proteomes" id="UP000276133"/>
    </source>
</evidence>
<proteinExistence type="predicted"/>
<dbReference type="Proteomes" id="UP000276133">
    <property type="component" value="Unassembled WGS sequence"/>
</dbReference>
<feature type="non-terminal residue" evidence="1">
    <location>
        <position position="70"/>
    </location>
</feature>
<dbReference type="AlphaFoldDB" id="A0A3M7PQZ7"/>
<organism evidence="1 2">
    <name type="scientific">Brachionus plicatilis</name>
    <name type="common">Marine rotifer</name>
    <name type="synonym">Brachionus muelleri</name>
    <dbReference type="NCBI Taxonomy" id="10195"/>
    <lineage>
        <taxon>Eukaryota</taxon>
        <taxon>Metazoa</taxon>
        <taxon>Spiralia</taxon>
        <taxon>Gnathifera</taxon>
        <taxon>Rotifera</taxon>
        <taxon>Eurotatoria</taxon>
        <taxon>Monogononta</taxon>
        <taxon>Pseudotrocha</taxon>
        <taxon>Ploima</taxon>
        <taxon>Brachionidae</taxon>
        <taxon>Brachionus</taxon>
    </lineage>
</organism>
<name>A0A3M7PQZ7_BRAPC</name>
<keyword evidence="2" id="KW-1185">Reference proteome</keyword>